<protein>
    <submittedName>
        <fullName evidence="1">(African queen) hypothetical protein</fullName>
    </submittedName>
</protein>
<gene>
    <name evidence="1" type="ORF">DCHRY22_LOCUS9884</name>
</gene>
<keyword evidence="2" id="KW-1185">Reference proteome</keyword>
<name>A0A8J2W6D9_9NEOP</name>
<sequence>MEDVKKVYSLFLDEHRSEQFLKEYQDEFMFNDGSGGSRYQMQTTLNQFANEDQAAIREIALQGISTKTGDFTRWTSLIAMKYLHLNSL</sequence>
<reference evidence="1" key="1">
    <citation type="submission" date="2021-09" db="EMBL/GenBank/DDBJ databases">
        <authorList>
            <person name="Martin H S."/>
        </authorList>
    </citation>
    <scope>NUCLEOTIDE SEQUENCE</scope>
</reference>
<accession>A0A8J2W6D9</accession>
<dbReference type="Proteomes" id="UP000789524">
    <property type="component" value="Unassembled WGS sequence"/>
</dbReference>
<dbReference type="EMBL" id="CAKASE010000067">
    <property type="protein sequence ID" value="CAG9571794.1"/>
    <property type="molecule type" value="Genomic_DNA"/>
</dbReference>
<comment type="caution">
    <text evidence="1">The sequence shown here is derived from an EMBL/GenBank/DDBJ whole genome shotgun (WGS) entry which is preliminary data.</text>
</comment>
<dbReference type="OrthoDB" id="10060499at2759"/>
<evidence type="ECO:0000313" key="2">
    <source>
        <dbReference type="Proteomes" id="UP000789524"/>
    </source>
</evidence>
<proteinExistence type="predicted"/>
<dbReference type="Gene3D" id="1.10.8.60">
    <property type="match status" value="1"/>
</dbReference>
<evidence type="ECO:0000313" key="1">
    <source>
        <dbReference type="EMBL" id="CAG9571794.1"/>
    </source>
</evidence>
<dbReference type="AlphaFoldDB" id="A0A8J2W6D9"/>
<organism evidence="1 2">
    <name type="scientific">Danaus chrysippus</name>
    <name type="common">African queen</name>
    <dbReference type="NCBI Taxonomy" id="151541"/>
    <lineage>
        <taxon>Eukaryota</taxon>
        <taxon>Metazoa</taxon>
        <taxon>Ecdysozoa</taxon>
        <taxon>Arthropoda</taxon>
        <taxon>Hexapoda</taxon>
        <taxon>Insecta</taxon>
        <taxon>Pterygota</taxon>
        <taxon>Neoptera</taxon>
        <taxon>Endopterygota</taxon>
        <taxon>Lepidoptera</taxon>
        <taxon>Glossata</taxon>
        <taxon>Ditrysia</taxon>
        <taxon>Papilionoidea</taxon>
        <taxon>Nymphalidae</taxon>
        <taxon>Danainae</taxon>
        <taxon>Danaini</taxon>
        <taxon>Danaina</taxon>
        <taxon>Danaus</taxon>
        <taxon>Anosia</taxon>
    </lineage>
</organism>